<keyword evidence="5 6" id="KW-0472">Membrane</keyword>
<evidence type="ECO:0000256" key="6">
    <source>
        <dbReference type="SAM" id="Phobius"/>
    </source>
</evidence>
<feature type="transmembrane region" description="Helical" evidence="6">
    <location>
        <begin position="350"/>
        <end position="367"/>
    </location>
</feature>
<evidence type="ECO:0000256" key="5">
    <source>
        <dbReference type="ARBA" id="ARBA00023136"/>
    </source>
</evidence>
<dbReference type="InterPro" id="IPR004680">
    <property type="entry name" value="Cit_transptr-like_dom"/>
</dbReference>
<keyword evidence="2" id="KW-0813">Transport</keyword>
<evidence type="ECO:0000259" key="7">
    <source>
        <dbReference type="Pfam" id="PF03600"/>
    </source>
</evidence>
<dbReference type="RefSeq" id="WP_031576853.1">
    <property type="nucleotide sequence ID" value="NZ_FNDZ01000006.1"/>
</dbReference>
<feature type="domain" description="Citrate transporter-like" evidence="7">
    <location>
        <begin position="46"/>
        <end position="399"/>
    </location>
</feature>
<evidence type="ECO:0000313" key="9">
    <source>
        <dbReference type="Proteomes" id="UP000183255"/>
    </source>
</evidence>
<proteinExistence type="predicted"/>
<feature type="transmembrane region" description="Helical" evidence="6">
    <location>
        <begin position="436"/>
        <end position="461"/>
    </location>
</feature>
<feature type="transmembrane region" description="Helical" evidence="6">
    <location>
        <begin position="402"/>
        <end position="424"/>
    </location>
</feature>
<comment type="subcellular location">
    <subcellularLocation>
        <location evidence="1">Membrane</location>
        <topology evidence="1">Multi-pass membrane protein</topology>
    </subcellularLocation>
</comment>
<dbReference type="GO" id="GO:0005886">
    <property type="term" value="C:plasma membrane"/>
    <property type="evidence" value="ECO:0007669"/>
    <property type="project" value="TreeGrafter"/>
</dbReference>
<keyword evidence="3 6" id="KW-0812">Transmembrane</keyword>
<organism evidence="8 9">
    <name type="scientific">Proteiniclasticum ruminis</name>
    <dbReference type="NCBI Taxonomy" id="398199"/>
    <lineage>
        <taxon>Bacteria</taxon>
        <taxon>Bacillati</taxon>
        <taxon>Bacillota</taxon>
        <taxon>Clostridia</taxon>
        <taxon>Eubacteriales</taxon>
        <taxon>Clostridiaceae</taxon>
        <taxon>Proteiniclasticum</taxon>
    </lineage>
</organism>
<evidence type="ECO:0000256" key="4">
    <source>
        <dbReference type="ARBA" id="ARBA00022989"/>
    </source>
</evidence>
<evidence type="ECO:0000313" key="8">
    <source>
        <dbReference type="EMBL" id="SDI99647.1"/>
    </source>
</evidence>
<feature type="transmembrane region" description="Helical" evidence="6">
    <location>
        <begin position="124"/>
        <end position="152"/>
    </location>
</feature>
<feature type="transmembrane region" description="Helical" evidence="6">
    <location>
        <begin position="266"/>
        <end position="285"/>
    </location>
</feature>
<evidence type="ECO:0000256" key="3">
    <source>
        <dbReference type="ARBA" id="ARBA00022692"/>
    </source>
</evidence>
<dbReference type="GO" id="GO:0022857">
    <property type="term" value="F:transmembrane transporter activity"/>
    <property type="evidence" value="ECO:0007669"/>
    <property type="project" value="TreeGrafter"/>
</dbReference>
<keyword evidence="4 6" id="KW-1133">Transmembrane helix</keyword>
<evidence type="ECO:0000256" key="2">
    <source>
        <dbReference type="ARBA" id="ARBA00022448"/>
    </source>
</evidence>
<protein>
    <submittedName>
        <fullName evidence="8">Solute carrier family 13 (Sodium-dependent dicarboxylate transporter), member 2/3/5</fullName>
    </submittedName>
</protein>
<feature type="transmembrane region" description="Helical" evidence="6">
    <location>
        <begin position="321"/>
        <end position="344"/>
    </location>
</feature>
<feature type="transmembrane region" description="Helical" evidence="6">
    <location>
        <begin position="372"/>
        <end position="390"/>
    </location>
</feature>
<dbReference type="AlphaFoldDB" id="A0A1G8Q4K1"/>
<gene>
    <name evidence="8" type="ORF">SAMN05421804_10633</name>
</gene>
<name>A0A1G8Q4K1_9CLOT</name>
<sequence>MKAEKKRVIGVIGTVLILVTALLVSDTGALSMESFRGIAILAAALLMLITEPIPPGIVAPLVLVLLPLLGVVTFDQALKSSMTTLFLFLMACYGISMVLLKSSIPERLAVFLLAKSHGRPLYVVGAFMLGTALISSVVSNVPCAVIMTGLAARVLHSMGEDMGKSPLGKAMMMSVPFGAVFGGMMTPAGSSLNVLSISLVEEATGQKVLFTEWMLLGIPLALILIFLSVPILTLLFKVKPVEEDTMQKVLREMHNHEKLSRYDRKALMILLVTFVLWVMTSWVPWLNVTMVSVLTLTVFFLPGLDMLTWKEYSRECGWDTILICSAILSVGAALVETGVTAFLVTAISPYFTNTVLLVFLLIIALLVNWTHLLIPTASAIVVLYASSFAALSESYGYDPRMISFIVAAMASCVLLIPFDPVVMVSYTKGSYTMKELFTAGTVVSTIWAILLALWVPIAFLFI</sequence>
<reference evidence="8 9" key="1">
    <citation type="submission" date="2016-10" db="EMBL/GenBank/DDBJ databases">
        <authorList>
            <person name="de Groot N.N."/>
        </authorList>
    </citation>
    <scope>NUCLEOTIDE SEQUENCE [LARGE SCALE GENOMIC DNA]</scope>
    <source>
        <strain evidence="8 9">CGMCC 1.5058</strain>
    </source>
</reference>
<dbReference type="EMBL" id="FNDZ01000006">
    <property type="protein sequence ID" value="SDI99647.1"/>
    <property type="molecule type" value="Genomic_DNA"/>
</dbReference>
<evidence type="ECO:0000256" key="1">
    <source>
        <dbReference type="ARBA" id="ARBA00004141"/>
    </source>
</evidence>
<dbReference type="Proteomes" id="UP000183255">
    <property type="component" value="Unassembled WGS sequence"/>
</dbReference>
<feature type="transmembrane region" description="Helical" evidence="6">
    <location>
        <begin position="55"/>
        <end position="74"/>
    </location>
</feature>
<feature type="transmembrane region" description="Helical" evidence="6">
    <location>
        <begin position="86"/>
        <end position="104"/>
    </location>
</feature>
<dbReference type="PANTHER" id="PTHR10283">
    <property type="entry name" value="SOLUTE CARRIER FAMILY 13 MEMBER"/>
    <property type="match status" value="1"/>
</dbReference>
<feature type="transmembrane region" description="Helical" evidence="6">
    <location>
        <begin position="213"/>
        <end position="236"/>
    </location>
</feature>
<dbReference type="Pfam" id="PF03600">
    <property type="entry name" value="CitMHS"/>
    <property type="match status" value="1"/>
</dbReference>
<accession>A0A1G8Q4K1</accession>
<feature type="transmembrane region" description="Helical" evidence="6">
    <location>
        <begin position="173"/>
        <end position="193"/>
    </location>
</feature>